<reference evidence="2" key="2">
    <citation type="submission" date="2020-02" db="EMBL/GenBank/DDBJ databases">
        <authorList>
            <person name="Gilchrist C.L.M."/>
            <person name="Chooi Y.-H."/>
        </authorList>
    </citation>
    <scope>NUCLEOTIDE SEQUENCE</scope>
    <source>
        <strain evidence="2">MST-FP2251</strain>
    </source>
</reference>
<feature type="region of interest" description="Disordered" evidence="1">
    <location>
        <begin position="118"/>
        <end position="172"/>
    </location>
</feature>
<sequence>MTTSYFSTITSESSFKARFKQEHGKVFADITRLNASYWGREHLFACRLIRRKTPHSVLPVISKYTKSSDLSSPPPPQITNFLNGPPDQKYMSQSEHQLVRNPAYGISLGQVWSALANVKRNPPGHGDKEGPNRPKRLRQSTLGKDDIDSSTIKTGTSSPEEGSSPATSSVGYVDPESHRLQASPEDETLRLASCVMRHVLYFGAPQDSMDLQRAVEFRDTK</sequence>
<gene>
    <name evidence="2" type="ORF">FE257_012336</name>
</gene>
<comment type="caution">
    <text evidence="2">The sequence shown here is derived from an EMBL/GenBank/DDBJ whole genome shotgun (WGS) entry which is preliminary data.</text>
</comment>
<accession>A0AAD4CG47</accession>
<keyword evidence="3" id="KW-1185">Reference proteome</keyword>
<dbReference type="AlphaFoldDB" id="A0AAD4CG47"/>
<reference evidence="2" key="1">
    <citation type="journal article" date="2019" name="Beilstein J. Org. Chem.">
        <title>Nanangenines: drimane sesquiterpenoids as the dominant metabolite cohort of a novel Australian fungus, Aspergillus nanangensis.</title>
        <authorList>
            <person name="Lacey H.J."/>
            <person name="Gilchrist C.L.M."/>
            <person name="Crombie A."/>
            <person name="Kalaitzis J.A."/>
            <person name="Vuong D."/>
            <person name="Rutledge P.J."/>
            <person name="Turner P."/>
            <person name="Pitt J.I."/>
            <person name="Lacey E."/>
            <person name="Chooi Y.H."/>
            <person name="Piggott A.M."/>
        </authorList>
    </citation>
    <scope>NUCLEOTIDE SEQUENCE</scope>
    <source>
        <strain evidence="2">MST-FP2251</strain>
    </source>
</reference>
<evidence type="ECO:0000313" key="2">
    <source>
        <dbReference type="EMBL" id="KAF9885864.1"/>
    </source>
</evidence>
<organism evidence="2 3">
    <name type="scientific">Aspergillus nanangensis</name>
    <dbReference type="NCBI Taxonomy" id="2582783"/>
    <lineage>
        <taxon>Eukaryota</taxon>
        <taxon>Fungi</taxon>
        <taxon>Dikarya</taxon>
        <taxon>Ascomycota</taxon>
        <taxon>Pezizomycotina</taxon>
        <taxon>Eurotiomycetes</taxon>
        <taxon>Eurotiomycetidae</taxon>
        <taxon>Eurotiales</taxon>
        <taxon>Aspergillaceae</taxon>
        <taxon>Aspergillus</taxon>
        <taxon>Aspergillus subgen. Circumdati</taxon>
    </lineage>
</organism>
<feature type="region of interest" description="Disordered" evidence="1">
    <location>
        <begin position="65"/>
        <end position="94"/>
    </location>
</feature>
<dbReference type="Proteomes" id="UP001194746">
    <property type="component" value="Unassembled WGS sequence"/>
</dbReference>
<feature type="compositionally biased region" description="Polar residues" evidence="1">
    <location>
        <begin position="149"/>
        <end position="170"/>
    </location>
</feature>
<protein>
    <submittedName>
        <fullName evidence="2">Uncharacterized protein</fullName>
    </submittedName>
</protein>
<evidence type="ECO:0000313" key="3">
    <source>
        <dbReference type="Proteomes" id="UP001194746"/>
    </source>
</evidence>
<dbReference type="EMBL" id="VCAU01000088">
    <property type="protein sequence ID" value="KAF9885864.1"/>
    <property type="molecule type" value="Genomic_DNA"/>
</dbReference>
<evidence type="ECO:0000256" key="1">
    <source>
        <dbReference type="SAM" id="MobiDB-lite"/>
    </source>
</evidence>
<name>A0AAD4CG47_ASPNN</name>
<proteinExistence type="predicted"/>